<dbReference type="PANTHER" id="PTHR39104:SF1">
    <property type="entry name" value="AMINO ACID-LIGASE"/>
    <property type="match status" value="1"/>
</dbReference>
<dbReference type="EMBL" id="MJEQ01003570">
    <property type="protein sequence ID" value="OIT22652.1"/>
    <property type="molecule type" value="Genomic_DNA"/>
</dbReference>
<reference evidence="1" key="1">
    <citation type="submission" date="2016-11" db="EMBL/GenBank/DDBJ databases">
        <title>The genome of Nicotiana attenuata.</title>
        <authorList>
            <person name="Xu S."/>
            <person name="Brockmoeller T."/>
            <person name="Gaquerel E."/>
            <person name="Navarro A."/>
            <person name="Kuhl H."/>
            <person name="Gase K."/>
            <person name="Ling Z."/>
            <person name="Zhou W."/>
            <person name="Kreitzer C."/>
            <person name="Stanke M."/>
            <person name="Tang H."/>
            <person name="Lyons E."/>
            <person name="Pandey P."/>
            <person name="Pandey S.P."/>
            <person name="Timmermann B."/>
            <person name="Baldwin I.T."/>
        </authorList>
    </citation>
    <scope>NUCLEOTIDE SEQUENCE [LARGE SCALE GENOMIC DNA]</scope>
    <source>
        <strain evidence="1">UT</strain>
    </source>
</reference>
<keyword evidence="2" id="KW-1185">Reference proteome</keyword>
<comment type="caution">
    <text evidence="1">The sequence shown here is derived from an EMBL/GenBank/DDBJ whole genome shotgun (WGS) entry which is preliminary data.</text>
</comment>
<proteinExistence type="predicted"/>
<sequence>MSGGDDKKRLIKLFCPSLPKIVAIMAWEDQRLDLGFIARVFGLDPAHIKLNGHFISRGVDFIASSVTWKSLLSFFSARGLSIGDSDSRALIVEGKLSKVGSKRTHSPIEVEKGVLCMKELNGEREEHLEDANSLSNKKFKESNRGVALNLKRKLCLEDSGLLKRTRTNKCDSGIREREVDFQKAISDKPLVCSLASEKLKRIRDDEMVVTTPFKRIR</sequence>
<accession>A0A1J6K1Y3</accession>
<protein>
    <submittedName>
        <fullName evidence="1">Uncharacterized protein</fullName>
    </submittedName>
</protein>
<gene>
    <name evidence="1" type="ORF">A4A49_30022</name>
</gene>
<dbReference type="KEGG" id="nau:109217326"/>
<name>A0A1J6K1Y3_NICAT</name>
<dbReference type="OrthoDB" id="751983at2759"/>
<evidence type="ECO:0000313" key="1">
    <source>
        <dbReference type="EMBL" id="OIT22652.1"/>
    </source>
</evidence>
<dbReference type="STRING" id="49451.A0A1J6K1Y3"/>
<dbReference type="Gramene" id="OIT22652">
    <property type="protein sequence ID" value="OIT22652"/>
    <property type="gene ID" value="A4A49_30022"/>
</dbReference>
<dbReference type="Proteomes" id="UP000187609">
    <property type="component" value="Unassembled WGS sequence"/>
</dbReference>
<dbReference type="AlphaFoldDB" id="A0A1J6K1Y3"/>
<organism evidence="1 2">
    <name type="scientific">Nicotiana attenuata</name>
    <name type="common">Coyote tobacco</name>
    <dbReference type="NCBI Taxonomy" id="49451"/>
    <lineage>
        <taxon>Eukaryota</taxon>
        <taxon>Viridiplantae</taxon>
        <taxon>Streptophyta</taxon>
        <taxon>Embryophyta</taxon>
        <taxon>Tracheophyta</taxon>
        <taxon>Spermatophyta</taxon>
        <taxon>Magnoliopsida</taxon>
        <taxon>eudicotyledons</taxon>
        <taxon>Gunneridae</taxon>
        <taxon>Pentapetalae</taxon>
        <taxon>asterids</taxon>
        <taxon>lamiids</taxon>
        <taxon>Solanales</taxon>
        <taxon>Solanaceae</taxon>
        <taxon>Nicotianoideae</taxon>
        <taxon>Nicotianeae</taxon>
        <taxon>Nicotiana</taxon>
    </lineage>
</organism>
<dbReference type="PANTHER" id="PTHR39104">
    <property type="entry name" value="AMINO ACID-LIGASE"/>
    <property type="match status" value="1"/>
</dbReference>
<evidence type="ECO:0000313" key="2">
    <source>
        <dbReference type="Proteomes" id="UP000187609"/>
    </source>
</evidence>
<dbReference type="OMA" id="EWVAWND"/>